<dbReference type="EMBL" id="VXBX01003081">
    <property type="protein sequence ID" value="NXP20399.1"/>
    <property type="molecule type" value="Genomic_DNA"/>
</dbReference>
<accession>A0A7L1YHB5</accession>
<feature type="transmembrane region" description="Helical" evidence="6">
    <location>
        <begin position="53"/>
        <end position="76"/>
    </location>
</feature>
<feature type="transmembrane region" description="Helical" evidence="6">
    <location>
        <begin position="88"/>
        <end position="113"/>
    </location>
</feature>
<evidence type="ECO:0000313" key="8">
    <source>
        <dbReference type="Proteomes" id="UP000580825"/>
    </source>
</evidence>
<keyword evidence="3 6" id="KW-0812">Transmembrane</keyword>
<feature type="non-terminal residue" evidence="7">
    <location>
        <position position="182"/>
    </location>
</feature>
<dbReference type="PANTHER" id="PTHR31258:SF2">
    <property type="entry name" value="TRANSMEMBRANE PROTEIN 54"/>
    <property type="match status" value="1"/>
</dbReference>
<gene>
    <name evidence="7" type="primary">Tmem54</name>
    <name evidence="7" type="ORF">SCYSUP_R14863</name>
</gene>
<evidence type="ECO:0000256" key="5">
    <source>
        <dbReference type="ARBA" id="ARBA00023136"/>
    </source>
</evidence>
<protein>
    <submittedName>
        <fullName evidence="7">TMM54 protein</fullName>
    </submittedName>
</protein>
<dbReference type="InterPro" id="IPR020977">
    <property type="entry name" value="Beta-casein-like"/>
</dbReference>
<dbReference type="AlphaFoldDB" id="A0A7L1YHB5"/>
<comment type="subcellular location">
    <subcellularLocation>
        <location evidence="1">Membrane</location>
        <topology evidence="1">Multi-pass membrane protein</topology>
    </subcellularLocation>
</comment>
<evidence type="ECO:0000256" key="2">
    <source>
        <dbReference type="ARBA" id="ARBA00011030"/>
    </source>
</evidence>
<keyword evidence="4 6" id="KW-1133">Transmembrane helix</keyword>
<dbReference type="PANTHER" id="PTHR31258">
    <property type="entry name" value="KERATINOCYTE-ASSOCIATED PROTEIN 3"/>
    <property type="match status" value="1"/>
</dbReference>
<sequence>GHLNPGSHQEVLMKTGLILLIVGHLNFITGALVHGTVLRFVVAPRDAVTLQYIIANTASVIAALLTISCGIAALMLSRYLAPAALKWALLALSACSSLGCLSCLLGLVVSMGLTLGNQGRALLAPCAAANAALTPLSRECPFDPTRVYSSTLSLWAVSLLLESMEIIFGIRCLLLTLNLLRL</sequence>
<feature type="transmembrane region" description="Helical" evidence="6">
    <location>
        <begin position="12"/>
        <end position="33"/>
    </location>
</feature>
<evidence type="ECO:0000256" key="1">
    <source>
        <dbReference type="ARBA" id="ARBA00004141"/>
    </source>
</evidence>
<name>A0A7L1YHB5_9PASS</name>
<feature type="non-terminal residue" evidence="7">
    <location>
        <position position="1"/>
    </location>
</feature>
<proteinExistence type="inferred from homology"/>
<organism evidence="7 8">
    <name type="scientific">Scytalopus superciliaris</name>
    <dbReference type="NCBI Taxonomy" id="312124"/>
    <lineage>
        <taxon>Eukaryota</taxon>
        <taxon>Metazoa</taxon>
        <taxon>Chordata</taxon>
        <taxon>Craniata</taxon>
        <taxon>Vertebrata</taxon>
        <taxon>Euteleostomi</taxon>
        <taxon>Archelosauria</taxon>
        <taxon>Archosauria</taxon>
        <taxon>Dinosauria</taxon>
        <taxon>Saurischia</taxon>
        <taxon>Theropoda</taxon>
        <taxon>Coelurosauria</taxon>
        <taxon>Aves</taxon>
        <taxon>Neognathae</taxon>
        <taxon>Neoaves</taxon>
        <taxon>Telluraves</taxon>
        <taxon>Australaves</taxon>
        <taxon>Passeriformes</taxon>
        <taxon>Rhinocryptidae</taxon>
        <taxon>Scytalopus</taxon>
    </lineage>
</organism>
<dbReference type="GO" id="GO:0016020">
    <property type="term" value="C:membrane"/>
    <property type="evidence" value="ECO:0007669"/>
    <property type="project" value="UniProtKB-SubCell"/>
</dbReference>
<dbReference type="Pfam" id="PF12304">
    <property type="entry name" value="BCLP"/>
    <property type="match status" value="1"/>
</dbReference>
<evidence type="ECO:0000313" key="7">
    <source>
        <dbReference type="EMBL" id="NXP20399.1"/>
    </source>
</evidence>
<dbReference type="Proteomes" id="UP000580825">
    <property type="component" value="Unassembled WGS sequence"/>
</dbReference>
<evidence type="ECO:0000256" key="3">
    <source>
        <dbReference type="ARBA" id="ARBA00022692"/>
    </source>
</evidence>
<evidence type="ECO:0000256" key="4">
    <source>
        <dbReference type="ARBA" id="ARBA00022989"/>
    </source>
</evidence>
<comment type="caution">
    <text evidence="7">The sequence shown here is derived from an EMBL/GenBank/DDBJ whole genome shotgun (WGS) entry which is preliminary data.</text>
</comment>
<keyword evidence="8" id="KW-1185">Reference proteome</keyword>
<evidence type="ECO:0000256" key="6">
    <source>
        <dbReference type="SAM" id="Phobius"/>
    </source>
</evidence>
<comment type="similarity">
    <text evidence="2">Belongs to the TMEM54 family.</text>
</comment>
<keyword evidence="5 6" id="KW-0472">Membrane</keyword>
<reference evidence="7 8" key="1">
    <citation type="submission" date="2019-09" db="EMBL/GenBank/DDBJ databases">
        <title>Bird 10,000 Genomes (B10K) Project - Family phase.</title>
        <authorList>
            <person name="Zhang G."/>
        </authorList>
    </citation>
    <scope>NUCLEOTIDE SEQUENCE [LARGE SCALE GENOMIC DNA]</scope>
    <source>
        <strain evidence="7">B10K-DU-002-46</strain>
        <tissue evidence="7">Muscle</tissue>
    </source>
</reference>